<accession>A0AAX3YR01</accession>
<feature type="transmembrane region" description="Helical" evidence="2">
    <location>
        <begin position="47"/>
        <end position="69"/>
    </location>
</feature>
<evidence type="ECO:0000256" key="2">
    <source>
        <dbReference type="SAM" id="Phobius"/>
    </source>
</evidence>
<organism evidence="4 6">
    <name type="scientific">Rhodococcus opacus</name>
    <name type="common">Nocardia opaca</name>
    <dbReference type="NCBI Taxonomy" id="37919"/>
    <lineage>
        <taxon>Bacteria</taxon>
        <taxon>Bacillati</taxon>
        <taxon>Actinomycetota</taxon>
        <taxon>Actinomycetes</taxon>
        <taxon>Mycobacteriales</taxon>
        <taxon>Nocardiaceae</taxon>
        <taxon>Rhodococcus</taxon>
    </lineage>
</organism>
<dbReference type="AlphaFoldDB" id="A0AAX3YR01"/>
<feature type="compositionally biased region" description="Polar residues" evidence="1">
    <location>
        <begin position="143"/>
        <end position="154"/>
    </location>
</feature>
<dbReference type="Proteomes" id="UP001231166">
    <property type="component" value="Chromosome"/>
</dbReference>
<keyword evidence="2" id="KW-0812">Transmembrane</keyword>
<sequence>MIIIFGLIVLLAAVIVGLTGVLSNSGDGHALTDGFAVFGYHVTGSTGTLFLYGIVVGAVGLIGLGLLLAGARRTSRRGRIARHDLTESRRETADAYQDRDRLAEQRNMVAADPDTAHASPHGVDRGHRPAGGRDWRHPFGHRTTGSPTTHDVAR</sequence>
<dbReference type="EMBL" id="CP130953">
    <property type="protein sequence ID" value="WLF50761.1"/>
    <property type="molecule type" value="Genomic_DNA"/>
</dbReference>
<gene>
    <name evidence="3" type="ORF">O4328_11775</name>
    <name evidence="4" type="ORF">Q5707_18055</name>
</gene>
<feature type="compositionally biased region" description="Basic and acidic residues" evidence="1">
    <location>
        <begin position="122"/>
        <end position="137"/>
    </location>
</feature>
<evidence type="ECO:0000313" key="4">
    <source>
        <dbReference type="EMBL" id="WLF50761.1"/>
    </source>
</evidence>
<protein>
    <recommendedName>
        <fullName evidence="7">Integral membrane protein</fullName>
    </recommendedName>
</protein>
<dbReference type="Proteomes" id="UP001066327">
    <property type="component" value="Unassembled WGS sequence"/>
</dbReference>
<dbReference type="EMBL" id="JAPWIS010000005">
    <property type="protein sequence ID" value="MCZ4584354.1"/>
    <property type="molecule type" value="Genomic_DNA"/>
</dbReference>
<evidence type="ECO:0000313" key="3">
    <source>
        <dbReference type="EMBL" id="MCZ4584354.1"/>
    </source>
</evidence>
<keyword evidence="2" id="KW-1133">Transmembrane helix</keyword>
<keyword evidence="2" id="KW-0472">Membrane</keyword>
<proteinExistence type="predicted"/>
<evidence type="ECO:0000313" key="6">
    <source>
        <dbReference type="Proteomes" id="UP001231166"/>
    </source>
</evidence>
<keyword evidence="5" id="KW-1185">Reference proteome</keyword>
<evidence type="ECO:0000256" key="1">
    <source>
        <dbReference type="SAM" id="MobiDB-lite"/>
    </source>
</evidence>
<name>A0AAX3YR01_RHOOP</name>
<evidence type="ECO:0000313" key="5">
    <source>
        <dbReference type="Proteomes" id="UP001066327"/>
    </source>
</evidence>
<reference evidence="3" key="1">
    <citation type="submission" date="2022-12" db="EMBL/GenBank/DDBJ databases">
        <authorList>
            <person name="Krivoruchko A.V."/>
            <person name="Elkin A."/>
        </authorList>
    </citation>
    <scope>NUCLEOTIDE SEQUENCE</scope>
    <source>
        <strain evidence="3">IEGM 249</strain>
    </source>
</reference>
<dbReference type="RefSeq" id="WP_005257864.1">
    <property type="nucleotide sequence ID" value="NZ_CAJUXZ010000012.1"/>
</dbReference>
<feature type="compositionally biased region" description="Basic and acidic residues" evidence="1">
    <location>
        <begin position="82"/>
        <end position="104"/>
    </location>
</feature>
<evidence type="ECO:0008006" key="7">
    <source>
        <dbReference type="Google" id="ProtNLM"/>
    </source>
</evidence>
<reference evidence="4" key="2">
    <citation type="submission" date="2023-07" db="EMBL/GenBank/DDBJ databases">
        <title>Genomic analysis of Rhodococcus opacus VOC-14 with glycol ethers degradation activity.</title>
        <authorList>
            <person name="Narkevich D.A."/>
            <person name="Hlushen A.M."/>
            <person name="Akhremchuk A.E."/>
            <person name="Sikolenko M.A."/>
            <person name="Valentovich L.N."/>
        </authorList>
    </citation>
    <scope>NUCLEOTIDE SEQUENCE</scope>
    <source>
        <strain evidence="4">VOC-14</strain>
    </source>
</reference>
<feature type="region of interest" description="Disordered" evidence="1">
    <location>
        <begin position="82"/>
        <end position="154"/>
    </location>
</feature>